<keyword evidence="6" id="KW-1185">Reference proteome</keyword>
<dbReference type="GO" id="GO:0015679">
    <property type="term" value="P:plasma membrane copper ion transport"/>
    <property type="evidence" value="ECO:0007669"/>
    <property type="project" value="TreeGrafter"/>
</dbReference>
<evidence type="ECO:0000313" key="6">
    <source>
        <dbReference type="Proteomes" id="UP001139193"/>
    </source>
</evidence>
<evidence type="ECO:0000313" key="5">
    <source>
        <dbReference type="EMBL" id="MCI1189785.1"/>
    </source>
</evidence>
<proteinExistence type="inferred from homology"/>
<dbReference type="Gene3D" id="2.40.30.170">
    <property type="match status" value="1"/>
</dbReference>
<dbReference type="InterPro" id="IPR051909">
    <property type="entry name" value="MFP_Cation_Efflux"/>
</dbReference>
<dbReference type="GO" id="GO:0016020">
    <property type="term" value="C:membrane"/>
    <property type="evidence" value="ECO:0007669"/>
    <property type="project" value="InterPro"/>
</dbReference>
<name>A0A9X1VMH7_9BACT</name>
<organism evidence="5 6">
    <name type="scientific">Hymenobacter cyanobacteriorum</name>
    <dbReference type="NCBI Taxonomy" id="2926463"/>
    <lineage>
        <taxon>Bacteria</taxon>
        <taxon>Pseudomonadati</taxon>
        <taxon>Bacteroidota</taxon>
        <taxon>Cytophagia</taxon>
        <taxon>Cytophagales</taxon>
        <taxon>Hymenobacteraceae</taxon>
        <taxon>Hymenobacter</taxon>
    </lineage>
</organism>
<dbReference type="InterPro" id="IPR058790">
    <property type="entry name" value="BSH_CusB"/>
</dbReference>
<comment type="similarity">
    <text evidence="1">Belongs to the membrane fusion protein (MFP) (TC 8.A.1) family.</text>
</comment>
<dbReference type="GO" id="GO:0030313">
    <property type="term" value="C:cell envelope"/>
    <property type="evidence" value="ECO:0007669"/>
    <property type="project" value="TreeGrafter"/>
</dbReference>
<feature type="domain" description="CusB-like barrel-sandwich hybrid" evidence="4">
    <location>
        <begin position="97"/>
        <end position="234"/>
    </location>
</feature>
<evidence type="ECO:0000256" key="1">
    <source>
        <dbReference type="ARBA" id="ARBA00009477"/>
    </source>
</evidence>
<dbReference type="Proteomes" id="UP001139193">
    <property type="component" value="Unassembled WGS sequence"/>
</dbReference>
<dbReference type="GO" id="GO:0060003">
    <property type="term" value="P:copper ion export"/>
    <property type="evidence" value="ECO:0007669"/>
    <property type="project" value="TreeGrafter"/>
</dbReference>
<dbReference type="AlphaFoldDB" id="A0A9X1VMH7"/>
<protein>
    <submittedName>
        <fullName evidence="5">Efflux RND transporter periplasmic adaptor subunit</fullName>
    </submittedName>
</protein>
<evidence type="ECO:0000256" key="3">
    <source>
        <dbReference type="SAM" id="MobiDB-lite"/>
    </source>
</evidence>
<dbReference type="PROSITE" id="PS51257">
    <property type="entry name" value="PROKAR_LIPOPROTEIN"/>
    <property type="match status" value="1"/>
</dbReference>
<reference evidence="5" key="1">
    <citation type="submission" date="2022-03" db="EMBL/GenBank/DDBJ databases">
        <title>Bacterial whole genome sequence for Hymenobacter sp. DH14.</title>
        <authorList>
            <person name="Le V."/>
        </authorList>
    </citation>
    <scope>NUCLEOTIDE SEQUENCE</scope>
    <source>
        <strain evidence="5">DH14</strain>
    </source>
</reference>
<dbReference type="Gene3D" id="1.10.287.470">
    <property type="entry name" value="Helix hairpin bin"/>
    <property type="match status" value="1"/>
</dbReference>
<dbReference type="PANTHER" id="PTHR30097">
    <property type="entry name" value="CATION EFFLUX SYSTEM PROTEIN CUSB"/>
    <property type="match status" value="1"/>
</dbReference>
<sequence length="401" mass="42955">MKNIAFLALLGLTLASCGGDKKEAAAEETKTEKPGDPSAKTTETGEEQEKQPTLATLSPAEQQTAGIRLGDVENRVLSGVLKVNGTLDAPPENAVAVSSLLGGIIERTTLQQGARVRAGQVLATIRNPEYVQLQQDYLETSSRLEYARANYARQEELYKQEVAPQKNFQQARADYRALQAQVAAQAARLRLAGLPIGGAMATTAPVKAPRGGYLKTVNASAGQSVTPTDVLFEIVDPAHLDVVLTVFEKDVPKVRNGQTVRYTLANDSVGTNHQAKVYLIGRAVSEDRTVRVYAHLAREDASRLPGTYVRAVVETNSATVPALPDQAVVQFGGRPYVFLVDDKPAPKGETGFRMVPVVTGVSENGYTQVTLPEEVASAKAKVVTAGAYSLLAKLKNAEEEE</sequence>
<accession>A0A9X1VMH7</accession>
<dbReference type="PANTHER" id="PTHR30097:SF4">
    <property type="entry name" value="SLR6042 PROTEIN"/>
    <property type="match status" value="1"/>
</dbReference>
<feature type="compositionally biased region" description="Basic and acidic residues" evidence="3">
    <location>
        <begin position="20"/>
        <end position="35"/>
    </location>
</feature>
<evidence type="ECO:0000256" key="2">
    <source>
        <dbReference type="ARBA" id="ARBA00022448"/>
    </source>
</evidence>
<keyword evidence="2" id="KW-0813">Transport</keyword>
<dbReference type="SUPFAM" id="SSF111369">
    <property type="entry name" value="HlyD-like secretion proteins"/>
    <property type="match status" value="1"/>
</dbReference>
<dbReference type="Gene3D" id="2.40.50.100">
    <property type="match status" value="1"/>
</dbReference>
<dbReference type="NCBIfam" id="TIGR01730">
    <property type="entry name" value="RND_mfp"/>
    <property type="match status" value="1"/>
</dbReference>
<comment type="caution">
    <text evidence="5">The sequence shown here is derived from an EMBL/GenBank/DDBJ whole genome shotgun (WGS) entry which is preliminary data.</text>
</comment>
<dbReference type="Pfam" id="PF25919">
    <property type="entry name" value="BSH_CusB"/>
    <property type="match status" value="1"/>
</dbReference>
<evidence type="ECO:0000259" key="4">
    <source>
        <dbReference type="Pfam" id="PF25919"/>
    </source>
</evidence>
<feature type="region of interest" description="Disordered" evidence="3">
    <location>
        <begin position="20"/>
        <end position="61"/>
    </location>
</feature>
<gene>
    <name evidence="5" type="ORF">MON38_20370</name>
</gene>
<dbReference type="EMBL" id="JALBGC010000006">
    <property type="protein sequence ID" value="MCI1189785.1"/>
    <property type="molecule type" value="Genomic_DNA"/>
</dbReference>
<dbReference type="Gene3D" id="2.40.420.20">
    <property type="match status" value="1"/>
</dbReference>
<dbReference type="GO" id="GO:0022857">
    <property type="term" value="F:transmembrane transporter activity"/>
    <property type="evidence" value="ECO:0007669"/>
    <property type="project" value="InterPro"/>
</dbReference>
<dbReference type="RefSeq" id="WP_241937998.1">
    <property type="nucleotide sequence ID" value="NZ_JALBGC010000006.1"/>
</dbReference>
<dbReference type="InterPro" id="IPR006143">
    <property type="entry name" value="RND_pump_MFP"/>
</dbReference>